<dbReference type="GO" id="GO:0004803">
    <property type="term" value="F:transposase activity"/>
    <property type="evidence" value="ECO:0007669"/>
    <property type="project" value="InterPro"/>
</dbReference>
<organism evidence="3 4">
    <name type="scientific">Usitatibacter rugosus</name>
    <dbReference type="NCBI Taxonomy" id="2732067"/>
    <lineage>
        <taxon>Bacteria</taxon>
        <taxon>Pseudomonadati</taxon>
        <taxon>Pseudomonadota</taxon>
        <taxon>Betaproteobacteria</taxon>
        <taxon>Nitrosomonadales</taxon>
        <taxon>Usitatibacteraceae</taxon>
        <taxon>Usitatibacter</taxon>
    </lineage>
</organism>
<accession>A0A6M4GXW7</accession>
<reference evidence="3 4" key="1">
    <citation type="submission" date="2020-04" db="EMBL/GenBank/DDBJ databases">
        <title>Usitatibacter rugosus gen. nov., sp. nov. and Usitatibacter palustris sp. nov., novel members of Usitatibacteraceae fam. nov. within the order Nitrosomonadales isolated from soil.</title>
        <authorList>
            <person name="Huber K.J."/>
            <person name="Neumann-Schaal M."/>
            <person name="Geppert A."/>
            <person name="Luckner M."/>
            <person name="Wanner G."/>
            <person name="Overmann J."/>
        </authorList>
    </citation>
    <scope>NUCLEOTIDE SEQUENCE [LARGE SCALE GENOMIC DNA]</scope>
    <source>
        <strain evidence="3 4">0125_3</strain>
    </source>
</reference>
<evidence type="ECO:0000313" key="3">
    <source>
        <dbReference type="EMBL" id="QJR11865.1"/>
    </source>
</evidence>
<dbReference type="PANTHER" id="PTHR34322:SF2">
    <property type="entry name" value="TRANSPOSASE IS200-LIKE DOMAIN-CONTAINING PROTEIN"/>
    <property type="match status" value="1"/>
</dbReference>
<dbReference type="Proteomes" id="UP000501534">
    <property type="component" value="Chromosome"/>
</dbReference>
<dbReference type="Gene3D" id="3.30.70.1290">
    <property type="entry name" value="Transposase IS200-like"/>
    <property type="match status" value="1"/>
</dbReference>
<dbReference type="EMBL" id="CP053069">
    <property type="protein sequence ID" value="QJR11865.1"/>
    <property type="molecule type" value="Genomic_DNA"/>
</dbReference>
<dbReference type="KEGG" id="uru:DSM104443_02948"/>
<keyword evidence="4" id="KW-1185">Reference proteome</keyword>
<dbReference type="InterPro" id="IPR002686">
    <property type="entry name" value="Transposase_17"/>
</dbReference>
<dbReference type="PANTHER" id="PTHR34322">
    <property type="entry name" value="TRANSPOSASE, Y1_TNP DOMAIN-CONTAINING"/>
    <property type="match status" value="1"/>
</dbReference>
<feature type="domain" description="Transposase IS200-like" evidence="2">
    <location>
        <begin position="9"/>
        <end position="124"/>
    </location>
</feature>
<dbReference type="SUPFAM" id="SSF143422">
    <property type="entry name" value="Transposase IS200-like"/>
    <property type="match status" value="1"/>
</dbReference>
<proteinExistence type="predicted"/>
<evidence type="ECO:0000313" key="4">
    <source>
        <dbReference type="Proteomes" id="UP000501534"/>
    </source>
</evidence>
<sequence length="238" mass="26990">MARLPRLYVPGVPNHVIVRGNNRQAIFGSEGDRIFFHRCLAERAPVHGVSIHAYVMMTNHVHLLATGSGSMSISRLMQSIGRRYVGYYNHQHDRTGTLWEGRHKSIPVETDRHLVDCQRYIELNPVRAGIVKHPADYPWSSHRHFAFDKPDTLVTPHELIVTLGYKGERTLAYRSLFEEDLDAETLQKIRSSVQKGWALGSDAFCKQLESLGGRRAQPRRRGPKPVQPALDLDDPNGV</sequence>
<dbReference type="Pfam" id="PF01797">
    <property type="entry name" value="Y1_Tnp"/>
    <property type="match status" value="1"/>
</dbReference>
<protein>
    <recommendedName>
        <fullName evidence="2">Transposase IS200-like domain-containing protein</fullName>
    </recommendedName>
</protein>
<dbReference type="InterPro" id="IPR036515">
    <property type="entry name" value="Transposase_17_sf"/>
</dbReference>
<dbReference type="AlphaFoldDB" id="A0A6M4GXW7"/>
<dbReference type="GO" id="GO:0003677">
    <property type="term" value="F:DNA binding"/>
    <property type="evidence" value="ECO:0007669"/>
    <property type="project" value="InterPro"/>
</dbReference>
<evidence type="ECO:0000256" key="1">
    <source>
        <dbReference type="SAM" id="MobiDB-lite"/>
    </source>
</evidence>
<name>A0A6M4GXW7_9PROT</name>
<evidence type="ECO:0000259" key="2">
    <source>
        <dbReference type="SMART" id="SM01321"/>
    </source>
</evidence>
<gene>
    <name evidence="3" type="ORF">DSM104443_02948</name>
</gene>
<dbReference type="SMART" id="SM01321">
    <property type="entry name" value="Y1_Tnp"/>
    <property type="match status" value="1"/>
</dbReference>
<feature type="region of interest" description="Disordered" evidence="1">
    <location>
        <begin position="210"/>
        <end position="238"/>
    </location>
</feature>
<dbReference type="GO" id="GO:0006313">
    <property type="term" value="P:DNA transposition"/>
    <property type="evidence" value="ECO:0007669"/>
    <property type="project" value="InterPro"/>
</dbReference>